<dbReference type="InterPro" id="IPR027417">
    <property type="entry name" value="P-loop_NTPase"/>
</dbReference>
<dbReference type="SUPFAM" id="SSF52540">
    <property type="entry name" value="P-loop containing nucleoside triphosphate hydrolases"/>
    <property type="match status" value="1"/>
</dbReference>
<dbReference type="Proteomes" id="UP001232992">
    <property type="component" value="Unassembled WGS sequence"/>
</dbReference>
<accession>A0ABT7BYU6</accession>
<sequence>MSLLTRMYEYQFGGSLPLNSPTYVVRQADADLFRGVLSGEFCYVLNSRQMGKSSLRVRTIQLLQSRGIVCGVIDLTSIFSRNITAEEWYAAFAYSVLSSFNLADRINLLKWWRDRLAFPPVERLRLLLEEVVLSHIPHNVVIFVDEIDSILGLKFPVDDFFDLICSCYRRRDENPEYQRLTWVLLGVAAPSELIAHPQSSPFDIGREIQLTGFHLQDCLTLAEGLVMKARSPNTVLRQILAWTGGKPFLTQKLCHLVANCAEFIPIGNEEQAIAQLVRSRILNNWEVQDEPEHLRSIRDRLLESRNRTEILELYWQILSQGEIPADESVLQTELRLSGLVVKSPFGNSSARPILQVYNKIYAFVFNKQWLQRTLGYLPIKSVNSWIDNNISDEQRIYDHLLYWVQKEAPTQVIQRVHKLFIQIIGYPDIEISAALRRLTIAIEEQSQFNKILNRCFYTLINHWQIRLSSQSAIVGLIAMFDRIKREDECYPSSMPTYAINLKEVVRAFCDSPEYKTIEQLFVEPIIYATVKEFQESEDYQFLRILINKKDCSDVTPGPLIIPSLKTQVYRYPYLYQYSLIQSNSTRDHQLLLQEIQAERQWDFELSLSQYATYLIKRVSGIQSYQPVANPTLLSDEELYSAIQQFTGKVEGDFSYKELARNFLQDTENVGSYEEFKNHIYDYLISAIDPDFGYHHFYFNLRKKLKSLFPERDRQDFNSILLAKTCQDLLKFLIESPHHPNHYIFVNLIANLGELKTSALLLKIVLLSGQTQSNLGHQLFQWFNYYESQPIDRIQWFVNFLENINVALVINNETLDFDFLQTYLNQNSVHSSNSTVLHR</sequence>
<reference evidence="1 2" key="1">
    <citation type="submission" date="2023-01" db="EMBL/GenBank/DDBJ databases">
        <title>Novel diversity within Roseofilum (Cyanobacteria; Desertifilaceae) from marine benthic mats with descriptions of four novel species.</title>
        <authorList>
            <person name="Wang Y."/>
            <person name="Berthold D.E."/>
            <person name="Hu J."/>
            <person name="Lefler F.W."/>
            <person name="Laughinghouse H.D. IV."/>
        </authorList>
    </citation>
    <scope>NUCLEOTIDE SEQUENCE [LARGE SCALE GENOMIC DNA]</scope>
    <source>
        <strain evidence="1 2">BLCC-M143</strain>
    </source>
</reference>
<dbReference type="EMBL" id="JAQOSQ010000014">
    <property type="protein sequence ID" value="MDJ1184382.1"/>
    <property type="molecule type" value="Genomic_DNA"/>
</dbReference>
<proteinExistence type="predicted"/>
<dbReference type="RefSeq" id="WP_283759035.1">
    <property type="nucleotide sequence ID" value="NZ_JAQOSQ010000014.1"/>
</dbReference>
<keyword evidence="2" id="KW-1185">Reference proteome</keyword>
<comment type="caution">
    <text evidence="1">The sequence shown here is derived from an EMBL/GenBank/DDBJ whole genome shotgun (WGS) entry which is preliminary data.</text>
</comment>
<evidence type="ECO:0000313" key="1">
    <source>
        <dbReference type="EMBL" id="MDJ1184382.1"/>
    </source>
</evidence>
<name>A0ABT7BYU6_9CYAN</name>
<gene>
    <name evidence="1" type="ORF">PMH09_14445</name>
</gene>
<dbReference type="Pfam" id="PF14516">
    <property type="entry name" value="AAA_35"/>
    <property type="match status" value="1"/>
</dbReference>
<evidence type="ECO:0000313" key="2">
    <source>
        <dbReference type="Proteomes" id="UP001232992"/>
    </source>
</evidence>
<dbReference type="Gene3D" id="3.40.50.300">
    <property type="entry name" value="P-loop containing nucleotide triphosphate hydrolases"/>
    <property type="match status" value="1"/>
</dbReference>
<organism evidence="1 2">
    <name type="scientific">Roseofilum casamattae BLCC-M143</name>
    <dbReference type="NCBI Taxonomy" id="3022442"/>
    <lineage>
        <taxon>Bacteria</taxon>
        <taxon>Bacillati</taxon>
        <taxon>Cyanobacteriota</taxon>
        <taxon>Cyanophyceae</taxon>
        <taxon>Desertifilales</taxon>
        <taxon>Desertifilaceae</taxon>
        <taxon>Roseofilum</taxon>
        <taxon>Roseofilum casamattae</taxon>
    </lineage>
</organism>
<protein>
    <submittedName>
        <fullName evidence="1">AAA-like domain-containing protein</fullName>
    </submittedName>
</protein>